<gene>
    <name evidence="6" type="ORF">DFR28_102952</name>
</gene>
<evidence type="ECO:0000256" key="3">
    <source>
        <dbReference type="ARBA" id="ARBA00023004"/>
    </source>
</evidence>
<dbReference type="PANTHER" id="PTHR40261:SF1">
    <property type="entry name" value="RIESKE DOMAIN-CONTAINING PROTEIN"/>
    <property type="match status" value="1"/>
</dbReference>
<evidence type="ECO:0000259" key="5">
    <source>
        <dbReference type="PROSITE" id="PS51296"/>
    </source>
</evidence>
<dbReference type="InterPro" id="IPR017941">
    <property type="entry name" value="Rieske_2Fe-2S"/>
</dbReference>
<keyword evidence="7" id="KW-1185">Reference proteome</keyword>
<dbReference type="InParanoid" id="A0A395JL75"/>
<keyword evidence="4" id="KW-0411">Iron-sulfur</keyword>
<evidence type="ECO:0000256" key="2">
    <source>
        <dbReference type="ARBA" id="ARBA00022723"/>
    </source>
</evidence>
<feature type="domain" description="Rieske" evidence="5">
    <location>
        <begin position="36"/>
        <end position="115"/>
    </location>
</feature>
<dbReference type="OrthoDB" id="9794779at2"/>
<sequence>MIDDSKMQLIGSASGLVEGGVGLRFDVNDQSGELIPAFVVRFDGGYFAYLNRCGHIAVQLDYQAGEFFSDDGRTLICATHGAEYAPDTGACLGGPCYGVGLDAIEIVCRDHYLYLVSERYRVVSSATTDSA</sequence>
<name>A0A395JL75_9GAMM</name>
<evidence type="ECO:0000256" key="4">
    <source>
        <dbReference type="ARBA" id="ARBA00023014"/>
    </source>
</evidence>
<dbReference type="RefSeq" id="WP_113954284.1">
    <property type="nucleotide sequence ID" value="NZ_QNRT01000002.1"/>
</dbReference>
<dbReference type="AlphaFoldDB" id="A0A395JL75"/>
<reference evidence="6 7" key="1">
    <citation type="submission" date="2018-06" db="EMBL/GenBank/DDBJ databases">
        <title>Genomic Encyclopedia of Type Strains, Phase IV (KMG-IV): sequencing the most valuable type-strain genomes for metagenomic binning, comparative biology and taxonomic classification.</title>
        <authorList>
            <person name="Goeker M."/>
        </authorList>
    </citation>
    <scope>NUCLEOTIDE SEQUENCE [LARGE SCALE GENOMIC DNA]</scope>
    <source>
        <strain evidence="6 7">DSM 24032</strain>
    </source>
</reference>
<organism evidence="6 7">
    <name type="scientific">Arenicella xantha</name>
    <dbReference type="NCBI Taxonomy" id="644221"/>
    <lineage>
        <taxon>Bacteria</taxon>
        <taxon>Pseudomonadati</taxon>
        <taxon>Pseudomonadota</taxon>
        <taxon>Gammaproteobacteria</taxon>
        <taxon>Arenicellales</taxon>
        <taxon>Arenicellaceae</taxon>
        <taxon>Arenicella</taxon>
    </lineage>
</organism>
<evidence type="ECO:0000313" key="7">
    <source>
        <dbReference type="Proteomes" id="UP000253083"/>
    </source>
</evidence>
<dbReference type="EMBL" id="QNRT01000002">
    <property type="protein sequence ID" value="RBP51522.1"/>
    <property type="molecule type" value="Genomic_DNA"/>
</dbReference>
<dbReference type="Gene3D" id="2.102.10.10">
    <property type="entry name" value="Rieske [2Fe-2S] iron-sulphur domain"/>
    <property type="match status" value="1"/>
</dbReference>
<protein>
    <submittedName>
        <fullName evidence="6">Nitrite reductase/ring-hydroxylating ferredoxin subunit</fullName>
    </submittedName>
</protein>
<evidence type="ECO:0000256" key="1">
    <source>
        <dbReference type="ARBA" id="ARBA00022714"/>
    </source>
</evidence>
<accession>A0A395JL75</accession>
<proteinExistence type="predicted"/>
<dbReference type="SUPFAM" id="SSF50022">
    <property type="entry name" value="ISP domain"/>
    <property type="match status" value="1"/>
</dbReference>
<keyword evidence="3" id="KW-0408">Iron</keyword>
<keyword evidence="2" id="KW-0479">Metal-binding</keyword>
<keyword evidence="1" id="KW-0001">2Fe-2S</keyword>
<comment type="caution">
    <text evidence="6">The sequence shown here is derived from an EMBL/GenBank/DDBJ whole genome shotgun (WGS) entry which is preliminary data.</text>
</comment>
<dbReference type="PANTHER" id="PTHR40261">
    <property type="match status" value="1"/>
</dbReference>
<dbReference type="CDD" id="cd03467">
    <property type="entry name" value="Rieske"/>
    <property type="match status" value="1"/>
</dbReference>
<dbReference type="Pfam" id="PF00355">
    <property type="entry name" value="Rieske"/>
    <property type="match status" value="1"/>
</dbReference>
<dbReference type="Proteomes" id="UP000253083">
    <property type="component" value="Unassembled WGS sequence"/>
</dbReference>
<dbReference type="GO" id="GO:0051537">
    <property type="term" value="F:2 iron, 2 sulfur cluster binding"/>
    <property type="evidence" value="ECO:0007669"/>
    <property type="project" value="UniProtKB-KW"/>
</dbReference>
<evidence type="ECO:0000313" key="6">
    <source>
        <dbReference type="EMBL" id="RBP51522.1"/>
    </source>
</evidence>
<dbReference type="PROSITE" id="PS51296">
    <property type="entry name" value="RIESKE"/>
    <property type="match status" value="1"/>
</dbReference>
<dbReference type="InterPro" id="IPR036922">
    <property type="entry name" value="Rieske_2Fe-2S_sf"/>
</dbReference>
<dbReference type="GO" id="GO:0046872">
    <property type="term" value="F:metal ion binding"/>
    <property type="evidence" value="ECO:0007669"/>
    <property type="project" value="UniProtKB-KW"/>
</dbReference>